<feature type="transmembrane region" description="Helical" evidence="7">
    <location>
        <begin position="396"/>
        <end position="414"/>
    </location>
</feature>
<feature type="transmembrane region" description="Helical" evidence="7">
    <location>
        <begin position="715"/>
        <end position="741"/>
    </location>
</feature>
<dbReference type="Gene3D" id="1.20.144.10">
    <property type="entry name" value="Phosphatidic acid phosphatase type 2/haloperoxidase"/>
    <property type="match status" value="1"/>
</dbReference>
<dbReference type="CDD" id="cd03390">
    <property type="entry name" value="PAP2_containing_1_like"/>
    <property type="match status" value="1"/>
</dbReference>
<keyword evidence="10" id="KW-1185">Reference proteome</keyword>
<feature type="transmembrane region" description="Helical" evidence="7">
    <location>
        <begin position="513"/>
        <end position="535"/>
    </location>
</feature>
<sequence length="863" mass="93263">MPGRSYASEYLGLAALVAMYILIQFFVEPFHRMFSLDNLAIQFPHAEIERVSVGWLFIYAGGIPLAILILWALIFRPGGHKAHVTILGFFISLILTSFITDVVKNAVGRPRPDLIARCKPVSNAHTSADDLGSRQPSRREMGNGADFKLAPQEKGTPAHRLVTFEICTETDHHTLHDGWRSFPSGHSSFSFSGLGYLSLFIAGQCHVFRPRTDLGRVLLALAPLLAAVLIAISRCEDYRHDVYDVTVGSTLGMAVAWFTYRRYYPTLRSKRCDTPYPSRAELADIRGFSKAKTDEESRIQSAAEFELDDLTPNASAAATEHSPLLESGTNGNTGNTEQPPSNGDADSVPLAEEPSTAKLVLTLASVWVGVFLAALDSTIIATLSAPISDSFNSFTLFSWLATAYLIANAAIQPLSGRLTDIFSRRTGLVISNILFGAGNLICGLAKSQSVMILGRVVAGMGGGGLLTISTFVTTDLVPLRRRGLWQGFGNLSFGLGSGLGGVFGGWINDALSWRWAFLIQVPLIVISGLLVYFTIKIPVKEKNMSRIRRVDFLGSITLVTSLVLLLLALNSGGNLVSWTHPLVLVSLPLFAAFLLAFIFVEDRVAKEPIIPVRLLLHRTVWSACLTNWFTTMSVFAILYYGPIYFQVRGLSATQAGIRLIPQAVGTAGGSIAVGLVTRATGRYWHVNAGIEATLVLAIGLIAGTFSATTPAWPPFAYFFLVGFGYGGMLTTTLLALIAAVDHAHQAVVTSASYAFRSTGSTVGIAVAGAVFQNVLKQELWRRFGDRDGAADVIARIRDSVGAVQGLPPDWKEGVLAAYMQALTAVWWTTFGIAGLGALCSLAMGEHRLHKDLARTGDAEEDDE</sequence>
<dbReference type="PROSITE" id="PS50850">
    <property type="entry name" value="MFS"/>
    <property type="match status" value="1"/>
</dbReference>
<feature type="transmembrane region" description="Helical" evidence="7">
    <location>
        <begin position="7"/>
        <end position="27"/>
    </location>
</feature>
<dbReference type="PANTHER" id="PTHR23501">
    <property type="entry name" value="MAJOR FACILITATOR SUPERFAMILY"/>
    <property type="match status" value="1"/>
</dbReference>
<dbReference type="Gene3D" id="1.20.1250.20">
    <property type="entry name" value="MFS general substrate transporter like domains"/>
    <property type="match status" value="2"/>
</dbReference>
<feature type="transmembrane region" description="Helical" evidence="7">
    <location>
        <begin position="452"/>
        <end position="472"/>
    </location>
</feature>
<keyword evidence="5 7" id="KW-0472">Membrane</keyword>
<dbReference type="EMBL" id="JAJVDC020000088">
    <property type="protein sequence ID" value="KAL1625930.1"/>
    <property type="molecule type" value="Genomic_DNA"/>
</dbReference>
<keyword evidence="2" id="KW-0813">Transport</keyword>
<dbReference type="InterPro" id="IPR000326">
    <property type="entry name" value="PAP2/HPO"/>
</dbReference>
<feature type="transmembrane region" description="Helical" evidence="7">
    <location>
        <begin position="82"/>
        <end position="100"/>
    </location>
</feature>
<name>A0ABR3SQF7_9PEZI</name>
<evidence type="ECO:0000256" key="6">
    <source>
        <dbReference type="SAM" id="MobiDB-lite"/>
    </source>
</evidence>
<feature type="transmembrane region" description="Helical" evidence="7">
    <location>
        <begin position="753"/>
        <end position="775"/>
    </location>
</feature>
<feature type="region of interest" description="Disordered" evidence="6">
    <location>
        <begin position="318"/>
        <end position="349"/>
    </location>
</feature>
<feature type="transmembrane region" description="Helical" evidence="7">
    <location>
        <begin position="659"/>
        <end position="676"/>
    </location>
</feature>
<evidence type="ECO:0000256" key="1">
    <source>
        <dbReference type="ARBA" id="ARBA00004127"/>
    </source>
</evidence>
<feature type="transmembrane region" description="Helical" evidence="7">
    <location>
        <begin position="189"/>
        <end position="207"/>
    </location>
</feature>
<keyword evidence="3 7" id="KW-0812">Transmembrane</keyword>
<dbReference type="CDD" id="cd17502">
    <property type="entry name" value="MFS_Azr1_MDR_like"/>
    <property type="match status" value="1"/>
</dbReference>
<dbReference type="SMART" id="SM00014">
    <property type="entry name" value="acidPPc"/>
    <property type="match status" value="1"/>
</dbReference>
<dbReference type="InterPro" id="IPR036938">
    <property type="entry name" value="PAP2/HPO_sf"/>
</dbReference>
<organism evidence="9 10">
    <name type="scientific">Neofusicoccum ribis</name>
    <dbReference type="NCBI Taxonomy" id="45134"/>
    <lineage>
        <taxon>Eukaryota</taxon>
        <taxon>Fungi</taxon>
        <taxon>Dikarya</taxon>
        <taxon>Ascomycota</taxon>
        <taxon>Pezizomycotina</taxon>
        <taxon>Dothideomycetes</taxon>
        <taxon>Dothideomycetes incertae sedis</taxon>
        <taxon>Botryosphaeriales</taxon>
        <taxon>Botryosphaeriaceae</taxon>
        <taxon>Neofusicoccum</taxon>
    </lineage>
</organism>
<feature type="compositionally biased region" description="Basic and acidic residues" evidence="6">
    <location>
        <begin position="127"/>
        <end position="141"/>
    </location>
</feature>
<dbReference type="Pfam" id="PF01569">
    <property type="entry name" value="PAP2"/>
    <property type="match status" value="1"/>
</dbReference>
<dbReference type="InterPro" id="IPR036259">
    <property type="entry name" value="MFS_trans_sf"/>
</dbReference>
<evidence type="ECO:0000256" key="4">
    <source>
        <dbReference type="ARBA" id="ARBA00022989"/>
    </source>
</evidence>
<feature type="transmembrane region" description="Helical" evidence="7">
    <location>
        <begin position="214"/>
        <end position="233"/>
    </location>
</feature>
<keyword evidence="4 7" id="KW-1133">Transmembrane helix</keyword>
<feature type="region of interest" description="Disordered" evidence="6">
    <location>
        <begin position="124"/>
        <end position="149"/>
    </location>
</feature>
<evidence type="ECO:0000256" key="5">
    <source>
        <dbReference type="ARBA" id="ARBA00023136"/>
    </source>
</evidence>
<accession>A0ABR3SQF7</accession>
<feature type="transmembrane region" description="Helical" evidence="7">
    <location>
        <begin position="620"/>
        <end position="639"/>
    </location>
</feature>
<feature type="transmembrane region" description="Helical" evidence="7">
    <location>
        <begin position="245"/>
        <end position="261"/>
    </location>
</feature>
<reference evidence="9 10" key="1">
    <citation type="submission" date="2024-02" db="EMBL/GenBank/DDBJ databases">
        <title>De novo assembly and annotation of 12 fungi associated with fruit tree decline syndrome in Ontario, Canada.</title>
        <authorList>
            <person name="Sulman M."/>
            <person name="Ellouze W."/>
            <person name="Ilyukhin E."/>
        </authorList>
    </citation>
    <scope>NUCLEOTIDE SEQUENCE [LARGE SCALE GENOMIC DNA]</scope>
    <source>
        <strain evidence="9 10">M1-105</strain>
    </source>
</reference>
<feature type="transmembrane region" description="Helical" evidence="7">
    <location>
        <begin position="53"/>
        <end position="75"/>
    </location>
</feature>
<feature type="transmembrane region" description="Helical" evidence="7">
    <location>
        <begin position="484"/>
        <end position="507"/>
    </location>
</feature>
<feature type="transmembrane region" description="Helical" evidence="7">
    <location>
        <begin position="426"/>
        <end position="446"/>
    </location>
</feature>
<feature type="domain" description="Major facilitator superfamily (MFS) profile" evidence="8">
    <location>
        <begin position="362"/>
        <end position="848"/>
    </location>
</feature>
<dbReference type="InterPro" id="IPR011701">
    <property type="entry name" value="MFS"/>
</dbReference>
<feature type="transmembrane region" description="Helical" evidence="7">
    <location>
        <begin position="581"/>
        <end position="600"/>
    </location>
</feature>
<dbReference type="PANTHER" id="PTHR23501:SF191">
    <property type="entry name" value="VACUOLAR BASIC AMINO ACID TRANSPORTER 4"/>
    <property type="match status" value="1"/>
</dbReference>
<dbReference type="Pfam" id="PF07690">
    <property type="entry name" value="MFS_1"/>
    <property type="match status" value="1"/>
</dbReference>
<comment type="caution">
    <text evidence="9">The sequence shown here is derived from an EMBL/GenBank/DDBJ whole genome shotgun (WGS) entry which is preliminary data.</text>
</comment>
<dbReference type="SUPFAM" id="SSF103473">
    <property type="entry name" value="MFS general substrate transporter"/>
    <property type="match status" value="1"/>
</dbReference>
<evidence type="ECO:0000256" key="3">
    <source>
        <dbReference type="ARBA" id="ARBA00022692"/>
    </source>
</evidence>
<protein>
    <recommendedName>
        <fullName evidence="8">Major facilitator superfamily (MFS) profile domain-containing protein</fullName>
    </recommendedName>
</protein>
<evidence type="ECO:0000313" key="9">
    <source>
        <dbReference type="EMBL" id="KAL1625930.1"/>
    </source>
</evidence>
<feature type="transmembrane region" description="Helical" evidence="7">
    <location>
        <begin position="359"/>
        <end position="384"/>
    </location>
</feature>
<feature type="transmembrane region" description="Helical" evidence="7">
    <location>
        <begin position="824"/>
        <end position="844"/>
    </location>
</feature>
<evidence type="ECO:0000256" key="2">
    <source>
        <dbReference type="ARBA" id="ARBA00022448"/>
    </source>
</evidence>
<feature type="compositionally biased region" description="Polar residues" evidence="6">
    <location>
        <begin position="327"/>
        <end position="341"/>
    </location>
</feature>
<comment type="subcellular location">
    <subcellularLocation>
        <location evidence="1">Endomembrane system</location>
        <topology evidence="1">Multi-pass membrane protein</topology>
    </subcellularLocation>
</comment>
<evidence type="ECO:0000259" key="8">
    <source>
        <dbReference type="PROSITE" id="PS50850"/>
    </source>
</evidence>
<dbReference type="InterPro" id="IPR020846">
    <property type="entry name" value="MFS_dom"/>
</dbReference>
<gene>
    <name evidence="9" type="ORF">SLS56_007076</name>
</gene>
<evidence type="ECO:0000256" key="7">
    <source>
        <dbReference type="SAM" id="Phobius"/>
    </source>
</evidence>
<feature type="transmembrane region" description="Helical" evidence="7">
    <location>
        <begin position="688"/>
        <end position="709"/>
    </location>
</feature>
<dbReference type="Proteomes" id="UP001521116">
    <property type="component" value="Unassembled WGS sequence"/>
</dbReference>
<proteinExistence type="predicted"/>
<feature type="transmembrane region" description="Helical" evidence="7">
    <location>
        <begin position="547"/>
        <end position="569"/>
    </location>
</feature>
<dbReference type="SUPFAM" id="SSF48317">
    <property type="entry name" value="Acid phosphatase/Vanadium-dependent haloperoxidase"/>
    <property type="match status" value="1"/>
</dbReference>
<evidence type="ECO:0000313" key="10">
    <source>
        <dbReference type="Proteomes" id="UP001521116"/>
    </source>
</evidence>